<dbReference type="GO" id="GO:0004573">
    <property type="term" value="F:Glc3Man9GlcNAc2 oligosaccharide glucosidase activity"/>
    <property type="evidence" value="ECO:0007669"/>
    <property type="project" value="UniProtKB-UniRule"/>
</dbReference>
<evidence type="ECO:0000256" key="4">
    <source>
        <dbReference type="ARBA" id="ARBA00022801"/>
    </source>
</evidence>
<evidence type="ECO:0000256" key="15">
    <source>
        <dbReference type="SAM" id="MobiDB-lite"/>
    </source>
</evidence>
<comment type="catalytic activity">
    <reaction evidence="12 13">
        <text>N(4)-(alpha-D-Glc-(1-&gt;2)-alpha-D-Glc-(1-&gt;3)-alpha-D-Glc-(1-&gt;3)-alpha-D-Man-(1-&gt;2)-alpha-D-Man-(1-&gt;2)-alpha-D-Man-(1-&gt;3)-[alpha-D-Man-(1-&gt;2)-alpha-D-Man-(1-&gt;3)-[alpha-D-Man-(1-&gt;2)-alpha-D-Man-(1-&gt;6)]-alpha-D-Man-(1-&gt;6)]-beta-D-Man-(1-&gt;4)-beta-D-GlcNAc-(1-&gt;4)-beta-D-GlcNAc)-L-asparaginyl-[protein] + H2O = N(4)-(alpha-D-Glc-(1-&gt;3)-alpha-D-Glc-(1-&gt;3)-alpha-D-Man-(1-&gt;2)-alpha-D-Man-(1-&gt;2)-alpha-D-Man-(1-&gt;3)-[alpha-D-Man-(1-&gt;2)-alpha-D-Man-(1-&gt;3)-[alpha-D-Man-(1-&gt;2)-alpha-D-Man-(1-&gt;6)]-alpha-D-Man-(1-&gt;6)]-beta-D-Man-(1-&gt;4)-beta-D-GlcNAc-(1-&gt;4)-beta-D-GlcNAc)-L-asparaginyl-[protein] + beta-D-glucose</text>
        <dbReference type="Rhea" id="RHEA:55988"/>
        <dbReference type="Rhea" id="RHEA-COMP:12806"/>
        <dbReference type="Rhea" id="RHEA-COMP:14355"/>
        <dbReference type="ChEBI" id="CHEBI:15377"/>
        <dbReference type="ChEBI" id="CHEBI:15903"/>
        <dbReference type="ChEBI" id="CHEBI:59082"/>
        <dbReference type="ChEBI" id="CHEBI:132537"/>
        <dbReference type="EC" id="3.2.1.106"/>
    </reaction>
</comment>
<reference evidence="18" key="1">
    <citation type="submission" date="2019-07" db="EMBL/GenBank/DDBJ databases">
        <title>Hyphodiscus hymeniophilus genome sequencing and assembly.</title>
        <authorList>
            <person name="Kramer G."/>
            <person name="Nodwell J."/>
        </authorList>
    </citation>
    <scope>NUCLEOTIDE SEQUENCE</scope>
    <source>
        <strain evidence="18">ATCC 34498</strain>
    </source>
</reference>
<evidence type="ECO:0000256" key="10">
    <source>
        <dbReference type="ARBA" id="ARBA00023295"/>
    </source>
</evidence>
<keyword evidence="10 13" id="KW-0326">Glycosidase</keyword>
<dbReference type="EMBL" id="VNKQ01000010">
    <property type="protein sequence ID" value="KAG0648184.1"/>
    <property type="molecule type" value="Genomic_DNA"/>
</dbReference>
<evidence type="ECO:0000259" key="16">
    <source>
        <dbReference type="Pfam" id="PF03200"/>
    </source>
</evidence>
<feature type="domain" description="Glycosyl hydrolase family 63 N-terminal" evidence="17">
    <location>
        <begin position="271"/>
        <end position="461"/>
    </location>
</feature>
<accession>A0A9P6VI83</accession>
<dbReference type="PANTHER" id="PTHR10412">
    <property type="entry name" value="MANNOSYL-OLIGOSACCHARIDE GLUCOSIDASE"/>
    <property type="match status" value="1"/>
</dbReference>
<feature type="compositionally biased region" description="Basic and acidic residues" evidence="15">
    <location>
        <begin position="195"/>
        <end position="209"/>
    </location>
</feature>
<sequence length="1078" mass="123934">MAEPPYKRARRPDSKQMWDESDRRAPVQSRERDEPPRERKDERTHRDNGDRDRNRRYRSRSPRDSRDRQGGRDRDRERGGRDSWAGGRGRDDRDRDGKRDERRDARDRGEYYDDRVVLVYRSRPNAQQDAGRDSRDKTRERSRSRDNKRRRSRSPRKERVPGGIHEEKPKQAARQPEEDSKERTATPPVSFKVGGQDHDRMDTDGDHKPSQVKGGSKKDKVEEGPLDDDDEIVVEDDGMAAMQAMMGFGGFGTTHQKKVPGNDISAVRKEKKTEYRQHTCEQSDGMQGYGWDEYDARTGGQQTIYDAGNMIDIKTMFVKIPGGSNGGSWGTRVRGTVRKDGPPDLKTTIVFYTSLEGLGSLEVENEPDLMGYEGDVTLKGESEGLGAYRLTVTAGRGFHPVHSHPAYKEKPLDRTMVHSFSVPENILWQAKPILFKNMKEQLDEYIAKYGEENAPAPCQVYTITNNPGPGNIHMIQKVFEGDFEFDIIYSSASAGKEYTSQDISQFITLTTKGFWSRFVDSFDPKPPFDVESLQRFSANMFSNLIGGLGYFYGDEVVDRSYAPEYDEENEGFWEETAAARAKRQEALEGPYELFTTVPSRPFFPRGFLWDEGFHLMPVIDFDVDLSLEVVKNWFNLMDDEGWIGREQILGPEARSKVPLEFQTQYPHYANPPTLFLILDSFVSKLGAMNGTSPPATEELGNKPSQITSVHLKNPDLAIHYLQELYPKLKKQFYWFRKTQFGDLKSYDRDAFSSKEAYRWRGRTPQHILTSGLDDYPRPQPPHPGELHVDLISWMGMMTKSLKNIATLLQLPDDIAEFTSIETAILRNIDDLHWSEKEKCYCDATIDDYEENSLVCHKGYISLFPFLLGLIDPKSEKLGHVLQLLGDEEELWSEYGIRSLSKKDDFYGTGENYWRGPVWMNMNYLAVSQLLKYAQTPGPHQSKATNLYGDLRINLVKTVYNQWVETGFAWEQYNPETDLILFIVEILSILSPHLIQDPPTLTRTQRTTLLLGIEIRKDHPLSISLLLLRQPQIERCHDLILSTLAHPRICSKTRRRTGIQMMLIKKHDTTHDRMPRRPS</sequence>
<dbReference type="InterPro" id="IPR031631">
    <property type="entry name" value="Glyco_hydro_63N"/>
</dbReference>
<feature type="compositionally biased region" description="Basic and acidic residues" evidence="15">
    <location>
        <begin position="130"/>
        <end position="145"/>
    </location>
</feature>
<dbReference type="InterPro" id="IPR008928">
    <property type="entry name" value="6-hairpin_glycosidase_sf"/>
</dbReference>
<dbReference type="InterPro" id="IPR031335">
    <property type="entry name" value="Glyco_hydro_63_C"/>
</dbReference>
<evidence type="ECO:0000256" key="9">
    <source>
        <dbReference type="ARBA" id="ARBA00023180"/>
    </source>
</evidence>
<dbReference type="Pfam" id="PF03200">
    <property type="entry name" value="Glyco_hydro_63"/>
    <property type="match status" value="1"/>
</dbReference>
<evidence type="ECO:0000256" key="12">
    <source>
        <dbReference type="ARBA" id="ARBA00052431"/>
    </source>
</evidence>
<evidence type="ECO:0000256" key="13">
    <source>
        <dbReference type="RuleBase" id="RU368089"/>
    </source>
</evidence>
<comment type="pathway">
    <text evidence="14">Glycan metabolism; N-glycan degradation.</text>
</comment>
<comment type="caution">
    <text evidence="18">The sequence shown here is derived from an EMBL/GenBank/DDBJ whole genome shotgun (WGS) entry which is preliminary data.</text>
</comment>
<keyword evidence="6" id="KW-0735">Signal-anchor</keyword>
<keyword evidence="5 13" id="KW-0256">Endoplasmic reticulum</keyword>
<evidence type="ECO:0000259" key="17">
    <source>
        <dbReference type="Pfam" id="PF16923"/>
    </source>
</evidence>
<feature type="compositionally biased region" description="Basic and acidic residues" evidence="15">
    <location>
        <begin position="11"/>
        <end position="53"/>
    </location>
</feature>
<evidence type="ECO:0000256" key="11">
    <source>
        <dbReference type="ARBA" id="ARBA00038888"/>
    </source>
</evidence>
<evidence type="ECO:0000256" key="2">
    <source>
        <dbReference type="ARBA" id="ARBA00010833"/>
    </source>
</evidence>
<name>A0A9P6VI83_9HELO</name>
<dbReference type="Gene3D" id="2.70.98.110">
    <property type="entry name" value="Glycosyl hydrolase family 63, N-terminal domain"/>
    <property type="match status" value="1"/>
</dbReference>
<evidence type="ECO:0000256" key="1">
    <source>
        <dbReference type="ARBA" id="ARBA00004648"/>
    </source>
</evidence>
<evidence type="ECO:0000313" key="18">
    <source>
        <dbReference type="EMBL" id="KAG0648184.1"/>
    </source>
</evidence>
<dbReference type="FunFam" id="1.50.10.10:FF:000027">
    <property type="entry name" value="Probable mannosyl-oligosaccharide glucosidase"/>
    <property type="match status" value="1"/>
</dbReference>
<evidence type="ECO:0000256" key="3">
    <source>
        <dbReference type="ARBA" id="ARBA00022692"/>
    </source>
</evidence>
<keyword evidence="7" id="KW-1133">Transmembrane helix</keyword>
<evidence type="ECO:0000313" key="19">
    <source>
        <dbReference type="Proteomes" id="UP000785200"/>
    </source>
</evidence>
<evidence type="ECO:0000256" key="6">
    <source>
        <dbReference type="ARBA" id="ARBA00022968"/>
    </source>
</evidence>
<keyword evidence="3" id="KW-0812">Transmembrane</keyword>
<evidence type="ECO:0000256" key="14">
    <source>
        <dbReference type="RuleBase" id="RU369107"/>
    </source>
</evidence>
<dbReference type="InterPro" id="IPR038518">
    <property type="entry name" value="Glyco_hydro_63N_sf"/>
</dbReference>
<dbReference type="AlphaFoldDB" id="A0A9P6VI83"/>
<comment type="function">
    <text evidence="13">Cleaves the distal alpha 1,2-linked glucose residue from the Glc(3)Man(9)GlcNAc(2) oligosaccharide precursor.</text>
</comment>
<organism evidence="18 19">
    <name type="scientific">Hyphodiscus hymeniophilus</name>
    <dbReference type="NCBI Taxonomy" id="353542"/>
    <lineage>
        <taxon>Eukaryota</taxon>
        <taxon>Fungi</taxon>
        <taxon>Dikarya</taxon>
        <taxon>Ascomycota</taxon>
        <taxon>Pezizomycotina</taxon>
        <taxon>Leotiomycetes</taxon>
        <taxon>Helotiales</taxon>
        <taxon>Hyphodiscaceae</taxon>
        <taxon>Hyphodiscus</taxon>
    </lineage>
</organism>
<protein>
    <recommendedName>
        <fullName evidence="11 13">Mannosyl-oligosaccharide glucosidase</fullName>
        <ecNumber evidence="11 13">3.2.1.106</ecNumber>
    </recommendedName>
    <alternativeName>
        <fullName evidence="14">Glucosidase I</fullName>
    </alternativeName>
</protein>
<dbReference type="PANTHER" id="PTHR10412:SF11">
    <property type="entry name" value="MANNOSYL-OLIGOSACCHARIDE GLUCOSIDASE"/>
    <property type="match status" value="1"/>
</dbReference>
<dbReference type="SUPFAM" id="SSF48208">
    <property type="entry name" value="Six-hairpin glycosidases"/>
    <property type="match status" value="1"/>
</dbReference>
<keyword evidence="19" id="KW-1185">Reference proteome</keyword>
<dbReference type="Gene3D" id="1.50.10.10">
    <property type="match status" value="1"/>
</dbReference>
<dbReference type="InterPro" id="IPR004888">
    <property type="entry name" value="Glycoside_hydrolase_63"/>
</dbReference>
<proteinExistence type="inferred from homology"/>
<feature type="compositionally biased region" description="Basic and acidic residues" evidence="15">
    <location>
        <begin position="88"/>
        <end position="116"/>
    </location>
</feature>
<gene>
    <name evidence="18" type="ORF">D0Z07_5313</name>
</gene>
<dbReference type="GO" id="GO:0006487">
    <property type="term" value="P:protein N-linked glycosylation"/>
    <property type="evidence" value="ECO:0007669"/>
    <property type="project" value="UniProtKB-UniRule"/>
</dbReference>
<evidence type="ECO:0000256" key="5">
    <source>
        <dbReference type="ARBA" id="ARBA00022824"/>
    </source>
</evidence>
<dbReference type="Proteomes" id="UP000785200">
    <property type="component" value="Unassembled WGS sequence"/>
</dbReference>
<evidence type="ECO:0000256" key="7">
    <source>
        <dbReference type="ARBA" id="ARBA00022989"/>
    </source>
</evidence>
<feature type="compositionally biased region" description="Basic and acidic residues" evidence="15">
    <location>
        <begin position="155"/>
        <end position="184"/>
    </location>
</feature>
<evidence type="ECO:0000256" key="8">
    <source>
        <dbReference type="ARBA" id="ARBA00023136"/>
    </source>
</evidence>
<keyword evidence="8" id="KW-0472">Membrane</keyword>
<dbReference type="EC" id="3.2.1.106" evidence="11 13"/>
<keyword evidence="4 13" id="KW-0378">Hydrolase</keyword>
<dbReference type="GO" id="GO:0009311">
    <property type="term" value="P:oligosaccharide metabolic process"/>
    <property type="evidence" value="ECO:0007669"/>
    <property type="project" value="UniProtKB-UniRule"/>
</dbReference>
<dbReference type="InterPro" id="IPR012341">
    <property type="entry name" value="6hp_glycosidase-like_sf"/>
</dbReference>
<dbReference type="OrthoDB" id="410058at2759"/>
<dbReference type="GO" id="GO:0005789">
    <property type="term" value="C:endoplasmic reticulum membrane"/>
    <property type="evidence" value="ECO:0007669"/>
    <property type="project" value="UniProtKB-SubCell"/>
</dbReference>
<feature type="domain" description="Glycosyl hydrolase family 63 C-terminal" evidence="16">
    <location>
        <begin position="499"/>
        <end position="976"/>
    </location>
</feature>
<comment type="similarity">
    <text evidence="2 13">Belongs to the glycosyl hydrolase 63 family.</text>
</comment>
<feature type="compositionally biased region" description="Basic and acidic residues" evidence="15">
    <location>
        <begin position="61"/>
        <end position="81"/>
    </location>
</feature>
<comment type="subcellular location">
    <subcellularLocation>
        <location evidence="1 13">Endoplasmic reticulum membrane</location>
        <topology evidence="1 13">Single-pass type II membrane protein</topology>
    </subcellularLocation>
</comment>
<dbReference type="GO" id="GO:0008380">
    <property type="term" value="P:RNA splicing"/>
    <property type="evidence" value="ECO:0007669"/>
    <property type="project" value="InterPro"/>
</dbReference>
<keyword evidence="9 14" id="KW-0325">Glycoprotein</keyword>
<dbReference type="Pfam" id="PF16923">
    <property type="entry name" value="Glyco_hydro_63N"/>
    <property type="match status" value="1"/>
</dbReference>
<feature type="region of interest" description="Disordered" evidence="15">
    <location>
        <begin position="1"/>
        <end position="231"/>
    </location>
</feature>